<evidence type="ECO:0000256" key="2">
    <source>
        <dbReference type="ARBA" id="ARBA00022475"/>
    </source>
</evidence>
<dbReference type="RefSeq" id="WP_345152341.1">
    <property type="nucleotide sequence ID" value="NZ_BAABEO010000020.1"/>
</dbReference>
<accession>A0ABP7CPZ2</accession>
<feature type="region of interest" description="Disordered" evidence="6">
    <location>
        <begin position="379"/>
        <end position="402"/>
    </location>
</feature>
<dbReference type="InterPro" id="IPR043428">
    <property type="entry name" value="LivM-like"/>
</dbReference>
<feature type="region of interest" description="Disordered" evidence="6">
    <location>
        <begin position="1"/>
        <end position="28"/>
    </location>
</feature>
<feature type="transmembrane region" description="Helical" evidence="7">
    <location>
        <begin position="85"/>
        <end position="107"/>
    </location>
</feature>
<feature type="transmembrane region" description="Helical" evidence="7">
    <location>
        <begin position="247"/>
        <end position="270"/>
    </location>
</feature>
<dbReference type="PANTHER" id="PTHR30482:SF10">
    <property type="entry name" value="HIGH-AFFINITY BRANCHED-CHAIN AMINO ACID TRANSPORT PROTEIN BRAE"/>
    <property type="match status" value="1"/>
</dbReference>
<comment type="subcellular location">
    <subcellularLocation>
        <location evidence="1">Cell membrane</location>
        <topology evidence="1">Multi-pass membrane protein</topology>
    </subcellularLocation>
</comment>
<keyword evidence="5 7" id="KW-0472">Membrane</keyword>
<keyword evidence="2" id="KW-1003">Cell membrane</keyword>
<sequence length="402" mass="41775">MALTETAPRLRSARTEPPSGARRRDDSRLCRTRTQRILLAVAFVAIVAFPLSVDSAFLISLTGTIGVFALAALGLNILSGYAGQISLAQSIFVGVGAFAGVGLGGLAELPLLVWLPGSFVAGGLAAALVAPLTLRLKGVFQIVLSLALIFVGHYVFVNLPALTGGNGGISATPSLSLGFIDFGELTVAGMRYSYEQGLFILIWLVLAASMIAVVNMHRTRFGRALVAVREAETAAEIAGINAARIKVLAFILAGAFGGLAGGLLMAQLRYVQAEQFGINMGLELLIIVVVGGLGTTWGPVLGAAVISSIPVLATQYAEYIPFLQADFSQDGGIGIPVGQVGLLIYGLALVLVMVFEPRGLSHLLGAAGRSLVRLAGRSRTVPDPVPAPPTRADDRAHQGEKA</sequence>
<evidence type="ECO:0000313" key="9">
    <source>
        <dbReference type="Proteomes" id="UP001500752"/>
    </source>
</evidence>
<feature type="transmembrane region" description="Helical" evidence="7">
    <location>
        <begin position="197"/>
        <end position="214"/>
    </location>
</feature>
<evidence type="ECO:0000256" key="4">
    <source>
        <dbReference type="ARBA" id="ARBA00022989"/>
    </source>
</evidence>
<evidence type="ECO:0000256" key="1">
    <source>
        <dbReference type="ARBA" id="ARBA00004651"/>
    </source>
</evidence>
<comment type="caution">
    <text evidence="8">The sequence shown here is derived from an EMBL/GenBank/DDBJ whole genome shotgun (WGS) entry which is preliminary data.</text>
</comment>
<dbReference type="CDD" id="cd06581">
    <property type="entry name" value="TM_PBP1_LivM_like"/>
    <property type="match status" value="1"/>
</dbReference>
<evidence type="ECO:0000313" key="8">
    <source>
        <dbReference type="EMBL" id="GAA3692330.1"/>
    </source>
</evidence>
<dbReference type="Proteomes" id="UP001500752">
    <property type="component" value="Unassembled WGS sequence"/>
</dbReference>
<dbReference type="PANTHER" id="PTHR30482">
    <property type="entry name" value="HIGH-AFFINITY BRANCHED-CHAIN AMINO ACID TRANSPORT SYSTEM PERMEASE"/>
    <property type="match status" value="1"/>
</dbReference>
<evidence type="ECO:0000256" key="7">
    <source>
        <dbReference type="SAM" id="Phobius"/>
    </source>
</evidence>
<dbReference type="Pfam" id="PF02653">
    <property type="entry name" value="BPD_transp_2"/>
    <property type="match status" value="1"/>
</dbReference>
<feature type="transmembrane region" description="Helical" evidence="7">
    <location>
        <begin position="113"/>
        <end position="132"/>
    </location>
</feature>
<evidence type="ECO:0000256" key="5">
    <source>
        <dbReference type="ARBA" id="ARBA00023136"/>
    </source>
</evidence>
<evidence type="ECO:0000256" key="6">
    <source>
        <dbReference type="SAM" id="MobiDB-lite"/>
    </source>
</evidence>
<name>A0ABP7CPZ2_9MICC</name>
<dbReference type="EMBL" id="BAABEO010000020">
    <property type="protein sequence ID" value="GAA3692330.1"/>
    <property type="molecule type" value="Genomic_DNA"/>
</dbReference>
<gene>
    <name evidence="8" type="ORF">GCM10023081_32270</name>
</gene>
<keyword evidence="4 7" id="KW-1133">Transmembrane helix</keyword>
<evidence type="ECO:0000256" key="3">
    <source>
        <dbReference type="ARBA" id="ARBA00022692"/>
    </source>
</evidence>
<dbReference type="InterPro" id="IPR001851">
    <property type="entry name" value="ABC_transp_permease"/>
</dbReference>
<reference evidence="9" key="1">
    <citation type="journal article" date="2019" name="Int. J. Syst. Evol. Microbiol.">
        <title>The Global Catalogue of Microorganisms (GCM) 10K type strain sequencing project: providing services to taxonomists for standard genome sequencing and annotation.</title>
        <authorList>
            <consortium name="The Broad Institute Genomics Platform"/>
            <consortium name="The Broad Institute Genome Sequencing Center for Infectious Disease"/>
            <person name="Wu L."/>
            <person name="Ma J."/>
        </authorList>
    </citation>
    <scope>NUCLEOTIDE SEQUENCE [LARGE SCALE GENOMIC DNA]</scope>
    <source>
        <strain evidence="9">JCM 30742</strain>
    </source>
</reference>
<feature type="transmembrane region" description="Helical" evidence="7">
    <location>
        <begin position="139"/>
        <end position="157"/>
    </location>
</feature>
<keyword evidence="9" id="KW-1185">Reference proteome</keyword>
<keyword evidence="3 7" id="KW-0812">Transmembrane</keyword>
<feature type="transmembrane region" description="Helical" evidence="7">
    <location>
        <begin position="337"/>
        <end position="355"/>
    </location>
</feature>
<organism evidence="8 9">
    <name type="scientific">Arthrobacter ginkgonis</name>
    <dbReference type="NCBI Taxonomy" id="1630594"/>
    <lineage>
        <taxon>Bacteria</taxon>
        <taxon>Bacillati</taxon>
        <taxon>Actinomycetota</taxon>
        <taxon>Actinomycetes</taxon>
        <taxon>Micrococcales</taxon>
        <taxon>Micrococcaceae</taxon>
        <taxon>Arthrobacter</taxon>
    </lineage>
</organism>
<proteinExistence type="predicted"/>
<feature type="compositionally biased region" description="Basic and acidic residues" evidence="6">
    <location>
        <begin position="391"/>
        <end position="402"/>
    </location>
</feature>
<feature type="transmembrane region" description="Helical" evidence="7">
    <location>
        <begin position="37"/>
        <end position="53"/>
    </location>
</feature>
<protein>
    <submittedName>
        <fullName evidence="8">Branched-chain amino acid ABC transporter permease</fullName>
    </submittedName>
</protein>
<feature type="transmembrane region" description="Helical" evidence="7">
    <location>
        <begin position="59"/>
        <end position="78"/>
    </location>
</feature>